<evidence type="ECO:0000256" key="1">
    <source>
        <dbReference type="ARBA" id="ARBA00004651"/>
    </source>
</evidence>
<evidence type="ECO:0000256" key="7">
    <source>
        <dbReference type="ARBA" id="ARBA00023136"/>
    </source>
</evidence>
<evidence type="ECO:0000256" key="5">
    <source>
        <dbReference type="ARBA" id="ARBA00022692"/>
    </source>
</evidence>
<dbReference type="InterPro" id="IPR037294">
    <property type="entry name" value="ABC_BtuC-like"/>
</dbReference>
<dbReference type="EMBL" id="BMYF01000017">
    <property type="protein sequence ID" value="GHB44151.1"/>
    <property type="molecule type" value="Genomic_DNA"/>
</dbReference>
<keyword evidence="7 8" id="KW-0472">Membrane</keyword>
<dbReference type="PROSITE" id="PS51257">
    <property type="entry name" value="PROKAR_LIPOPROTEIN"/>
    <property type="match status" value="1"/>
</dbReference>
<reference evidence="9" key="2">
    <citation type="submission" date="2020-09" db="EMBL/GenBank/DDBJ databases">
        <authorList>
            <person name="Sun Q."/>
            <person name="Kim S."/>
        </authorList>
    </citation>
    <scope>NUCLEOTIDE SEQUENCE</scope>
    <source>
        <strain evidence="9">KCTC 23224</strain>
    </source>
</reference>
<feature type="transmembrane region" description="Helical" evidence="8">
    <location>
        <begin position="93"/>
        <end position="117"/>
    </location>
</feature>
<evidence type="ECO:0000256" key="8">
    <source>
        <dbReference type="SAM" id="Phobius"/>
    </source>
</evidence>
<feature type="transmembrane region" description="Helical" evidence="8">
    <location>
        <begin position="124"/>
        <end position="147"/>
    </location>
</feature>
<dbReference type="RefSeq" id="WP_189583458.1">
    <property type="nucleotide sequence ID" value="NZ_BMYF01000017.1"/>
</dbReference>
<feature type="transmembrane region" description="Helical" evidence="8">
    <location>
        <begin position="286"/>
        <end position="309"/>
    </location>
</feature>
<comment type="similarity">
    <text evidence="2">Belongs to the binding-protein-dependent transport system permease family. FecCD subfamily.</text>
</comment>
<comment type="subcellular location">
    <subcellularLocation>
        <location evidence="1">Cell membrane</location>
        <topology evidence="1">Multi-pass membrane protein</topology>
    </subcellularLocation>
</comment>
<keyword evidence="6 8" id="KW-1133">Transmembrane helix</keyword>
<reference evidence="9" key="1">
    <citation type="journal article" date="2014" name="Int. J. Syst. Evol. Microbiol.">
        <title>Complete genome sequence of Corynebacterium casei LMG S-19264T (=DSM 44701T), isolated from a smear-ripened cheese.</title>
        <authorList>
            <consortium name="US DOE Joint Genome Institute (JGI-PGF)"/>
            <person name="Walter F."/>
            <person name="Albersmeier A."/>
            <person name="Kalinowski J."/>
            <person name="Ruckert C."/>
        </authorList>
    </citation>
    <scope>NUCLEOTIDE SEQUENCE</scope>
    <source>
        <strain evidence="9">KCTC 23224</strain>
    </source>
</reference>
<dbReference type="GO" id="GO:0022857">
    <property type="term" value="F:transmembrane transporter activity"/>
    <property type="evidence" value="ECO:0007669"/>
    <property type="project" value="InterPro"/>
</dbReference>
<dbReference type="AlphaFoldDB" id="A0A8J3G6G3"/>
<dbReference type="PANTHER" id="PTHR30472:SF41">
    <property type="entry name" value="TRANSPORT SYSTEM PERMEASE PROTEIN"/>
    <property type="match status" value="1"/>
</dbReference>
<evidence type="ECO:0000313" key="10">
    <source>
        <dbReference type="Proteomes" id="UP000642809"/>
    </source>
</evidence>
<gene>
    <name evidence="9" type="ORF">GCM10008106_26420</name>
</gene>
<dbReference type="PANTHER" id="PTHR30472">
    <property type="entry name" value="FERRIC ENTEROBACTIN TRANSPORT SYSTEM PERMEASE PROTEIN"/>
    <property type="match status" value="1"/>
</dbReference>
<evidence type="ECO:0000256" key="6">
    <source>
        <dbReference type="ARBA" id="ARBA00022989"/>
    </source>
</evidence>
<evidence type="ECO:0000256" key="3">
    <source>
        <dbReference type="ARBA" id="ARBA00022448"/>
    </source>
</evidence>
<dbReference type="Pfam" id="PF01032">
    <property type="entry name" value="FecCD"/>
    <property type="match status" value="1"/>
</dbReference>
<dbReference type="CDD" id="cd06550">
    <property type="entry name" value="TM_ABC_iron-siderophores_like"/>
    <property type="match status" value="1"/>
</dbReference>
<sequence>MSNNSRHSLLLLGISIACVVLFVLNISSGSVAIPVEEIFGRFFGGSFSKASWETIVMDYRIPKAVTALLVGTALSIAGLQMQTFFRNPLAGPYVLGISSGAGLGVALLVLAGSIIGFSGYAVGMWATIIAASAGAVLVLLLMSLTAWKVRDSMTLLIVGLMFGSAVSALIAVLAFFADAEQLKMFTIWSMGSLGSTQSEQLIGFILAIVVGLIPVLAMLKSYNAMLLGENYASSMGVNVNNLRWAMIVSTGILAGSATAFCGPIAFIGIAVPHMARLLFRTSDHKVLLPASALIGMGVLLFCDTLAQLPGSVQTLPINAVTSLIGAPMVIWLIMRRNFSKEF</sequence>
<proteinExistence type="inferred from homology"/>
<name>A0A8J3G6G3_9BACT</name>
<dbReference type="GO" id="GO:0033214">
    <property type="term" value="P:siderophore-iron import into cell"/>
    <property type="evidence" value="ECO:0007669"/>
    <property type="project" value="TreeGrafter"/>
</dbReference>
<evidence type="ECO:0000313" key="9">
    <source>
        <dbReference type="EMBL" id="GHB44151.1"/>
    </source>
</evidence>
<dbReference type="GO" id="GO:0005886">
    <property type="term" value="C:plasma membrane"/>
    <property type="evidence" value="ECO:0007669"/>
    <property type="project" value="UniProtKB-SubCell"/>
</dbReference>
<feature type="transmembrane region" description="Helical" evidence="8">
    <location>
        <begin position="242"/>
        <end position="274"/>
    </location>
</feature>
<feature type="transmembrane region" description="Helical" evidence="8">
    <location>
        <begin position="315"/>
        <end position="334"/>
    </location>
</feature>
<keyword evidence="3" id="KW-0813">Transport</keyword>
<dbReference type="SUPFAM" id="SSF81345">
    <property type="entry name" value="ABC transporter involved in vitamin B12 uptake, BtuC"/>
    <property type="match status" value="1"/>
</dbReference>
<dbReference type="InterPro" id="IPR000522">
    <property type="entry name" value="ABC_transptr_permease_BtuC"/>
</dbReference>
<organism evidence="9 10">
    <name type="scientific">Mongoliitalea lutea</name>
    <dbReference type="NCBI Taxonomy" id="849756"/>
    <lineage>
        <taxon>Bacteria</taxon>
        <taxon>Pseudomonadati</taxon>
        <taxon>Bacteroidota</taxon>
        <taxon>Cytophagia</taxon>
        <taxon>Cytophagales</taxon>
        <taxon>Cyclobacteriaceae</taxon>
        <taxon>Mongoliitalea</taxon>
    </lineage>
</organism>
<protein>
    <submittedName>
        <fullName evidence="9">Iron ABC transporter</fullName>
    </submittedName>
</protein>
<accession>A0A8J3G6G3</accession>
<dbReference type="Gene3D" id="1.10.3470.10">
    <property type="entry name" value="ABC transporter involved in vitamin B12 uptake, BtuC"/>
    <property type="match status" value="1"/>
</dbReference>
<comment type="caution">
    <text evidence="9">The sequence shown here is derived from an EMBL/GenBank/DDBJ whole genome shotgun (WGS) entry which is preliminary data.</text>
</comment>
<feature type="transmembrane region" description="Helical" evidence="8">
    <location>
        <begin position="200"/>
        <end position="222"/>
    </location>
</feature>
<keyword evidence="4" id="KW-1003">Cell membrane</keyword>
<feature type="transmembrane region" description="Helical" evidence="8">
    <location>
        <begin position="153"/>
        <end position="179"/>
    </location>
</feature>
<evidence type="ECO:0000256" key="2">
    <source>
        <dbReference type="ARBA" id="ARBA00007935"/>
    </source>
</evidence>
<dbReference type="Proteomes" id="UP000642809">
    <property type="component" value="Unassembled WGS sequence"/>
</dbReference>
<keyword evidence="5 8" id="KW-0812">Transmembrane</keyword>
<keyword evidence="10" id="KW-1185">Reference proteome</keyword>
<evidence type="ECO:0000256" key="4">
    <source>
        <dbReference type="ARBA" id="ARBA00022475"/>
    </source>
</evidence>